<accession>A0A7G1NEX5</accession>
<dbReference type="Pfam" id="PF13560">
    <property type="entry name" value="HTH_31"/>
    <property type="match status" value="1"/>
</dbReference>
<dbReference type="EMBL" id="AP023439">
    <property type="protein sequence ID" value="BCL20307.1"/>
    <property type="molecule type" value="Genomic_DNA"/>
</dbReference>
<dbReference type="SMART" id="SM00530">
    <property type="entry name" value="HTH_XRE"/>
    <property type="match status" value="1"/>
</dbReference>
<dbReference type="SUPFAM" id="SSF47413">
    <property type="entry name" value="lambda repressor-like DNA-binding domains"/>
    <property type="match status" value="1"/>
</dbReference>
<name>A0A7G1NEX5_9ACTN</name>
<reference evidence="2 3" key="1">
    <citation type="journal article" date="2014" name="Int. J. Syst. Evol. Microbiol.">
        <title>Complete genome sequence of Corynebacterium casei LMG S-19264T (=DSM 44701T), isolated from a smear-ripened cheese.</title>
        <authorList>
            <consortium name="US DOE Joint Genome Institute (JGI-PGF)"/>
            <person name="Walter F."/>
            <person name="Albersmeier A."/>
            <person name="Kalinowski J."/>
            <person name="Ruckert C."/>
        </authorList>
    </citation>
    <scope>NUCLEOTIDE SEQUENCE [LARGE SCALE GENOMIC DNA]</scope>
    <source>
        <strain evidence="2 3">JCM 4255</strain>
    </source>
</reference>
<dbReference type="PROSITE" id="PS50943">
    <property type="entry name" value="HTH_CROC1"/>
    <property type="match status" value="1"/>
</dbReference>
<dbReference type="Gene3D" id="1.10.260.40">
    <property type="entry name" value="lambda repressor-like DNA-binding domains"/>
    <property type="match status" value="1"/>
</dbReference>
<protein>
    <recommendedName>
        <fullName evidence="1">HTH cro/C1-type domain-containing protein</fullName>
    </recommendedName>
</protein>
<proteinExistence type="predicted"/>
<evidence type="ECO:0000313" key="3">
    <source>
        <dbReference type="Proteomes" id="UP000516373"/>
    </source>
</evidence>
<dbReference type="InterPro" id="IPR001387">
    <property type="entry name" value="Cro/C1-type_HTH"/>
</dbReference>
<dbReference type="Proteomes" id="UP000516373">
    <property type="component" value="Chromosome"/>
</dbReference>
<organism evidence="2 3">
    <name type="scientific">Streptomyces tuirus</name>
    <dbReference type="NCBI Taxonomy" id="68278"/>
    <lineage>
        <taxon>Bacteria</taxon>
        <taxon>Bacillati</taxon>
        <taxon>Actinomycetota</taxon>
        <taxon>Actinomycetes</taxon>
        <taxon>Kitasatosporales</taxon>
        <taxon>Streptomycetaceae</taxon>
        <taxon>Streptomyces</taxon>
    </lineage>
</organism>
<gene>
    <name evidence="2" type="ORF">GCM10017668_21500</name>
</gene>
<evidence type="ECO:0000313" key="2">
    <source>
        <dbReference type="EMBL" id="BCL20307.1"/>
    </source>
</evidence>
<dbReference type="GO" id="GO:0003677">
    <property type="term" value="F:DNA binding"/>
    <property type="evidence" value="ECO:0007669"/>
    <property type="project" value="InterPro"/>
</dbReference>
<dbReference type="KEGG" id="stui:GCM10017668_21500"/>
<dbReference type="CDD" id="cd00093">
    <property type="entry name" value="HTH_XRE"/>
    <property type="match status" value="1"/>
</dbReference>
<sequence length="167" mass="18857">MDLPERGIGPVQTVAFRVGELRKRKGLTAAEVGQLMQAEGFKWDRFTVSNLEKGKRQNVSLTEWLGLAHVLDVSPLHLLVPLEDVEYNVTPETVAPAARVRAWVRGVEPLPGTDQRIFYTEVPLNEVRRREAKRELFEQLGEWGAVDVEAEKRRDPGTWENDSGEGV</sequence>
<evidence type="ECO:0000259" key="1">
    <source>
        <dbReference type="PROSITE" id="PS50943"/>
    </source>
</evidence>
<dbReference type="AlphaFoldDB" id="A0A7G1NEX5"/>
<feature type="domain" description="HTH cro/C1-type" evidence="1">
    <location>
        <begin position="20"/>
        <end position="78"/>
    </location>
</feature>
<dbReference type="InterPro" id="IPR010982">
    <property type="entry name" value="Lambda_DNA-bd_dom_sf"/>
</dbReference>